<feature type="region of interest" description="Disordered" evidence="1">
    <location>
        <begin position="154"/>
        <end position="203"/>
    </location>
</feature>
<dbReference type="Pfam" id="PF15766">
    <property type="entry name" value="DUF4695"/>
    <property type="match status" value="1"/>
</dbReference>
<dbReference type="AlphaFoldDB" id="A0A8X6FUE0"/>
<evidence type="ECO:0000313" key="2">
    <source>
        <dbReference type="EMBL" id="GFQ67423.1"/>
    </source>
</evidence>
<evidence type="ECO:0000256" key="1">
    <source>
        <dbReference type="SAM" id="MobiDB-lite"/>
    </source>
</evidence>
<dbReference type="Proteomes" id="UP000887116">
    <property type="component" value="Unassembled WGS sequence"/>
</dbReference>
<comment type="caution">
    <text evidence="2">The sequence shown here is derived from an EMBL/GenBank/DDBJ whole genome shotgun (WGS) entry which is preliminary data.</text>
</comment>
<feature type="region of interest" description="Disordered" evidence="1">
    <location>
        <begin position="104"/>
        <end position="134"/>
    </location>
</feature>
<gene>
    <name evidence="2" type="ORF">TNCT_493901</name>
</gene>
<name>A0A8X6FUE0_TRICU</name>
<protein>
    <submittedName>
        <fullName evidence="2">Uncharacterized protein</fullName>
    </submittedName>
</protein>
<sequence length="203" mass="23200">MEPMNVEKKPNETSRVMKFETDITYPQHLSPLKVKTAAREGSINPTLRERRQNPRYRTQPITFSEIQEIDEENYAMFQRMDLGKEQLSSLSGAHSERCIREPINPIAGAHPERSVQRASSPGAHSQEPLSPLNGDPFTSFYRNFDHMLILAKNRKSPRSDALVKSSSNEKINNETEMHIDDNNEEGETGKHKGVDQPEEDKKK</sequence>
<keyword evidence="3" id="KW-1185">Reference proteome</keyword>
<evidence type="ECO:0000313" key="3">
    <source>
        <dbReference type="Proteomes" id="UP000887116"/>
    </source>
</evidence>
<dbReference type="EMBL" id="BMAO01030339">
    <property type="protein sequence ID" value="GFQ67423.1"/>
    <property type="molecule type" value="Genomic_DNA"/>
</dbReference>
<reference evidence="2" key="1">
    <citation type="submission" date="2020-07" db="EMBL/GenBank/DDBJ databases">
        <title>Multicomponent nature underlies the extraordinary mechanical properties of spider dragline silk.</title>
        <authorList>
            <person name="Kono N."/>
            <person name="Nakamura H."/>
            <person name="Mori M."/>
            <person name="Yoshida Y."/>
            <person name="Ohtoshi R."/>
            <person name="Malay A.D."/>
            <person name="Moran D.A.P."/>
            <person name="Tomita M."/>
            <person name="Numata K."/>
            <person name="Arakawa K."/>
        </authorList>
    </citation>
    <scope>NUCLEOTIDE SEQUENCE</scope>
</reference>
<accession>A0A8X6FUE0</accession>
<dbReference type="OrthoDB" id="6156669at2759"/>
<feature type="compositionally biased region" description="Basic and acidic residues" evidence="1">
    <location>
        <begin position="171"/>
        <end position="203"/>
    </location>
</feature>
<organism evidence="2 3">
    <name type="scientific">Trichonephila clavata</name>
    <name type="common">Joro spider</name>
    <name type="synonym">Nephila clavata</name>
    <dbReference type="NCBI Taxonomy" id="2740835"/>
    <lineage>
        <taxon>Eukaryota</taxon>
        <taxon>Metazoa</taxon>
        <taxon>Ecdysozoa</taxon>
        <taxon>Arthropoda</taxon>
        <taxon>Chelicerata</taxon>
        <taxon>Arachnida</taxon>
        <taxon>Araneae</taxon>
        <taxon>Araneomorphae</taxon>
        <taxon>Entelegynae</taxon>
        <taxon>Araneoidea</taxon>
        <taxon>Nephilidae</taxon>
        <taxon>Trichonephila</taxon>
    </lineage>
</organism>
<dbReference type="InterPro" id="IPR031521">
    <property type="entry name" value="DUF4695"/>
</dbReference>
<proteinExistence type="predicted"/>